<feature type="transmembrane region" description="Helical" evidence="1">
    <location>
        <begin position="71"/>
        <end position="91"/>
    </location>
</feature>
<accession>A0A9X2PPY4</accession>
<dbReference type="AlphaFoldDB" id="A0A9X2PPY4"/>
<protein>
    <submittedName>
        <fullName evidence="2">Uncharacterized protein</fullName>
    </submittedName>
</protein>
<keyword evidence="1" id="KW-0472">Membrane</keyword>
<proteinExistence type="predicted"/>
<sequence length="96" mass="10075">MYTLILVLGICAAALFLAGFARGLRNAVIEYRRGKPEPTEVPDYNYVGMAAISVVISATVIALVGVAPMWIYAGPLMVLGTAAGIGVAFFVERPSA</sequence>
<gene>
    <name evidence="2" type="ORF">NVS89_21555</name>
</gene>
<evidence type="ECO:0000256" key="1">
    <source>
        <dbReference type="SAM" id="Phobius"/>
    </source>
</evidence>
<feature type="transmembrane region" description="Helical" evidence="1">
    <location>
        <begin position="45"/>
        <end position="64"/>
    </location>
</feature>
<keyword evidence="3" id="KW-1185">Reference proteome</keyword>
<dbReference type="RefSeq" id="WP_258734835.1">
    <property type="nucleotide sequence ID" value="NZ_JANTHY010000003.1"/>
</dbReference>
<name>A0A9X2PPY4_9HYPH</name>
<organism evidence="2 3">
    <name type="scientific">Ancylobacter mangrovi</name>
    <dbReference type="NCBI Taxonomy" id="2972472"/>
    <lineage>
        <taxon>Bacteria</taxon>
        <taxon>Pseudomonadati</taxon>
        <taxon>Pseudomonadota</taxon>
        <taxon>Alphaproteobacteria</taxon>
        <taxon>Hyphomicrobiales</taxon>
        <taxon>Xanthobacteraceae</taxon>
        <taxon>Ancylobacter</taxon>
    </lineage>
</organism>
<evidence type="ECO:0000313" key="2">
    <source>
        <dbReference type="EMBL" id="MCS0497683.1"/>
    </source>
</evidence>
<keyword evidence="1" id="KW-0812">Transmembrane</keyword>
<reference evidence="2" key="1">
    <citation type="submission" date="2022-08" db="EMBL/GenBank/DDBJ databases">
        <authorList>
            <person name="Li F."/>
        </authorList>
    </citation>
    <scope>NUCLEOTIDE SEQUENCE</scope>
    <source>
        <strain evidence="2">MQZ15Z-1</strain>
    </source>
</reference>
<comment type="caution">
    <text evidence="2">The sequence shown here is derived from an EMBL/GenBank/DDBJ whole genome shotgun (WGS) entry which is preliminary data.</text>
</comment>
<dbReference type="EMBL" id="JANTHZ010000014">
    <property type="protein sequence ID" value="MCS0497683.1"/>
    <property type="molecule type" value="Genomic_DNA"/>
</dbReference>
<evidence type="ECO:0000313" key="3">
    <source>
        <dbReference type="Proteomes" id="UP001151088"/>
    </source>
</evidence>
<dbReference type="Proteomes" id="UP001151088">
    <property type="component" value="Unassembled WGS sequence"/>
</dbReference>
<keyword evidence="1" id="KW-1133">Transmembrane helix</keyword>